<feature type="compositionally biased region" description="Low complexity" evidence="1">
    <location>
        <begin position="199"/>
        <end position="212"/>
    </location>
</feature>
<evidence type="ECO:0000256" key="1">
    <source>
        <dbReference type="SAM" id="MobiDB-lite"/>
    </source>
</evidence>
<dbReference type="InterPro" id="IPR011528">
    <property type="entry name" value="NERD"/>
</dbReference>
<feature type="domain" description="NERD" evidence="2">
    <location>
        <begin position="490"/>
        <end position="628"/>
    </location>
</feature>
<feature type="compositionally biased region" description="Basic and acidic residues" evidence="1">
    <location>
        <begin position="152"/>
        <end position="166"/>
    </location>
</feature>
<gene>
    <name evidence="3" type="ORF">PSSU_0559</name>
</gene>
<dbReference type="Pfam" id="PF08378">
    <property type="entry name" value="NERD"/>
    <property type="match status" value="1"/>
</dbReference>
<dbReference type="AlphaFoldDB" id="A0A261F1G0"/>
<feature type="region of interest" description="Disordered" evidence="1">
    <location>
        <begin position="36"/>
        <end position="65"/>
    </location>
</feature>
<feature type="region of interest" description="Disordered" evidence="1">
    <location>
        <begin position="103"/>
        <end position="261"/>
    </location>
</feature>
<feature type="compositionally biased region" description="Polar residues" evidence="1">
    <location>
        <begin position="106"/>
        <end position="118"/>
    </location>
</feature>
<name>A0A261F1G0_9BIFI</name>
<evidence type="ECO:0000313" key="3">
    <source>
        <dbReference type="EMBL" id="OZG52941.1"/>
    </source>
</evidence>
<dbReference type="Proteomes" id="UP000216454">
    <property type="component" value="Unassembled WGS sequence"/>
</dbReference>
<reference evidence="3 4" key="1">
    <citation type="journal article" date="2017" name="BMC Genomics">
        <title>Comparative genomic and phylogenomic analyses of the Bifidobacteriaceae family.</title>
        <authorList>
            <person name="Lugli G.A."/>
            <person name="Milani C."/>
            <person name="Turroni F."/>
            <person name="Duranti S."/>
            <person name="Mancabelli L."/>
            <person name="Mangifesta M."/>
            <person name="Ferrario C."/>
            <person name="Modesto M."/>
            <person name="Mattarelli P."/>
            <person name="Jiri K."/>
            <person name="van Sinderen D."/>
            <person name="Ventura M."/>
        </authorList>
    </citation>
    <scope>NUCLEOTIDE SEQUENCE [LARGE SCALE GENOMIC DNA]</scope>
    <source>
        <strain evidence="3 4">DSM 24744</strain>
    </source>
</reference>
<feature type="compositionally biased region" description="Pro residues" evidence="1">
    <location>
        <begin position="176"/>
        <end position="194"/>
    </location>
</feature>
<sequence length="672" mass="70612">MDHRILIGVVALLLLCAIAVSDVRYFIRKREARRLKEEKRQRDRAAHNLPPSSSKHGAHAQRPEHAQLERVARHAPGKAPDKAADRAMDGAMTGMILGGRRHDSQIQDGSRMGNQTVAGQGHEIQASGTRSGIARHGEAKRVPAHVPTTQQSDRRMVQSHVDEGRSGRFGGMALTPPAPPTPPAPSAPPAPPVPLTRFASSVPSAPSAPSAPIQTVPRHGAHMAEQTSAPSAMAGSQTGAAASQTGVPSSRTGSPERIRGRIWGDDIDPQVANSMLGNWPQYHREQVLPGHSASDWPKNQPRGEAVVQGSFDADSSADQAAPHRAVDYAMPSGNESDGQLVPLMVSGTVYAGEMWTPQGNDNTDANLSDAFADSATVNGANSGSNGGVDGNREQGNGISTTAHQSAVALNSSNYLANDETAEETIADETTTADAMSGYAPSGNAIAPSVTRDGQATYGIDPRIGSASAIGTHEDALPNGTSANDTALMRSGDAAALRIDAHYRLSHLPADYHVFNDVSLPLEGRTLDFDQLVISTSGVFIVSFMPLDGSVYGDGRSPNWAVVPYGSPVTPDEARACAQGVAAAVPQGLQLIANPARRNEWLVDGTARMMGLPADVFHCAVLVPPTARLYLDNAGLAITPTQETGWILSTTPSVLEAEYVADLANALDEYLNG</sequence>
<dbReference type="EMBL" id="MWWQ01000005">
    <property type="protein sequence ID" value="OZG52941.1"/>
    <property type="molecule type" value="Genomic_DNA"/>
</dbReference>
<accession>A0A261F1G0</accession>
<feature type="compositionally biased region" description="Polar residues" evidence="1">
    <location>
        <begin position="225"/>
        <end position="253"/>
    </location>
</feature>
<dbReference type="PROSITE" id="PS50965">
    <property type="entry name" value="NERD"/>
    <property type="match status" value="1"/>
</dbReference>
<keyword evidence="4" id="KW-1185">Reference proteome</keyword>
<protein>
    <submittedName>
        <fullName evidence="3">Dehydrogenase</fullName>
    </submittedName>
</protein>
<feature type="compositionally biased region" description="Basic and acidic residues" evidence="1">
    <location>
        <begin position="36"/>
        <end position="46"/>
    </location>
</feature>
<comment type="caution">
    <text evidence="3">The sequence shown here is derived from an EMBL/GenBank/DDBJ whole genome shotgun (WGS) entry which is preliminary data.</text>
</comment>
<proteinExistence type="predicted"/>
<evidence type="ECO:0000313" key="4">
    <source>
        <dbReference type="Proteomes" id="UP000216454"/>
    </source>
</evidence>
<organism evidence="3 4">
    <name type="scientific">Pseudoscardovia suis</name>
    <dbReference type="NCBI Taxonomy" id="987063"/>
    <lineage>
        <taxon>Bacteria</taxon>
        <taxon>Bacillati</taxon>
        <taxon>Actinomycetota</taxon>
        <taxon>Actinomycetes</taxon>
        <taxon>Bifidobacteriales</taxon>
        <taxon>Bifidobacteriaceae</taxon>
        <taxon>Pseudoscardovia</taxon>
    </lineage>
</organism>
<evidence type="ECO:0000259" key="2">
    <source>
        <dbReference type="PROSITE" id="PS50965"/>
    </source>
</evidence>